<dbReference type="NCBIfam" id="TIGR03742">
    <property type="entry name" value="PRTRC_F"/>
    <property type="match status" value="1"/>
</dbReference>
<dbReference type="EMBL" id="JAUJSQ010000011">
    <property type="protein sequence ID" value="MDN7934572.1"/>
    <property type="molecule type" value="Genomic_DNA"/>
</dbReference>
<name>A0ABT8PHL4_9BURK</name>
<reference evidence="1" key="1">
    <citation type="submission" date="2023-07" db="EMBL/GenBank/DDBJ databases">
        <title>A collection of bacterial strains from the Burkholderia cepacia Research Laboratory and Repository.</title>
        <authorList>
            <person name="Lipuma J."/>
            <person name="Spilker T."/>
            <person name="Caverly L."/>
        </authorList>
    </citation>
    <scope>NUCLEOTIDE SEQUENCE</scope>
    <source>
        <strain evidence="1">AU42020</strain>
    </source>
</reference>
<gene>
    <name evidence="1" type="ORF">QZM52_25110</name>
</gene>
<sequence>MFFDPALPDSSVPAGSAAAWQPPRAAAARRRSAADLLTLPSFTIAVPGEVRLKWREDVHLSDLVLKHFQYGPLRAGDVHDPADAGDAFQQAFHAWTQRQYGRLSRLRFTPHLFDAHAVRDVLQPLDNGSNDDDAAPLFLGFNLDEEWVYSLEQAIPALRVVHPLLFRTVMGVLYRASARTMFIRLPDWFMYEFSCWYWDGDPNISDKDADEMLKERFDDDTETRNEYLPSVVRPQLCPDDADPCVYRGGRSRDRHALTGPELLRLRASNKGMPRRVCTEVLKLRTLMRRSRTRDLFHVSYHTNPVYGVCSVVVENNEFVGDLLDHHFDGAAQYGDATTYSGFSRLASTPKAIRRQYADLALAFRILTHLDRLLSLVSHPV</sequence>
<dbReference type="RefSeq" id="WP_301756685.1">
    <property type="nucleotide sequence ID" value="NZ_JAUJSQ010000011.1"/>
</dbReference>
<comment type="caution">
    <text evidence="1">The sequence shown here is derived from an EMBL/GenBank/DDBJ whole genome shotgun (WGS) entry which is preliminary data.</text>
</comment>
<keyword evidence="2" id="KW-1185">Reference proteome</keyword>
<protein>
    <submittedName>
        <fullName evidence="1">PRTRC system protein F</fullName>
    </submittedName>
</protein>
<evidence type="ECO:0000313" key="1">
    <source>
        <dbReference type="EMBL" id="MDN7934572.1"/>
    </source>
</evidence>
<organism evidence="1 2">
    <name type="scientific">Burkholderia metallica</name>
    <dbReference type="NCBI Taxonomy" id="488729"/>
    <lineage>
        <taxon>Bacteria</taxon>
        <taxon>Pseudomonadati</taxon>
        <taxon>Pseudomonadota</taxon>
        <taxon>Betaproteobacteria</taxon>
        <taxon>Burkholderiales</taxon>
        <taxon>Burkholderiaceae</taxon>
        <taxon>Burkholderia</taxon>
        <taxon>Burkholderia cepacia complex</taxon>
    </lineage>
</organism>
<dbReference type="Proteomes" id="UP001171606">
    <property type="component" value="Unassembled WGS sequence"/>
</dbReference>
<dbReference type="InterPro" id="IPR022283">
    <property type="entry name" value="PRTRC_protein-F"/>
</dbReference>
<accession>A0ABT8PHL4</accession>
<evidence type="ECO:0000313" key="2">
    <source>
        <dbReference type="Proteomes" id="UP001171606"/>
    </source>
</evidence>
<proteinExistence type="predicted"/>
<dbReference type="Pfam" id="PF14456">
    <property type="entry name" value="alpha-hel2"/>
    <property type="match status" value="1"/>
</dbReference>